<comment type="caution">
    <text evidence="1">The sequence shown here is derived from an EMBL/GenBank/DDBJ whole genome shotgun (WGS) entry which is preliminary data.</text>
</comment>
<protein>
    <submittedName>
        <fullName evidence="1">Uncharacterized protein</fullName>
    </submittedName>
</protein>
<name>A0AAV7WTP3_PLEWA</name>
<evidence type="ECO:0000313" key="2">
    <source>
        <dbReference type="Proteomes" id="UP001066276"/>
    </source>
</evidence>
<dbReference type="AlphaFoldDB" id="A0AAV7WTP3"/>
<evidence type="ECO:0000313" key="1">
    <source>
        <dbReference type="EMBL" id="KAJ1217473.1"/>
    </source>
</evidence>
<dbReference type="Proteomes" id="UP001066276">
    <property type="component" value="Chromosome 1_1"/>
</dbReference>
<accession>A0AAV7WTP3</accession>
<proteinExistence type="predicted"/>
<gene>
    <name evidence="1" type="ORF">NDU88_005067</name>
</gene>
<dbReference type="Gene3D" id="3.30.70.1820">
    <property type="entry name" value="L1 transposable element, RRM domain"/>
    <property type="match status" value="1"/>
</dbReference>
<organism evidence="1 2">
    <name type="scientific">Pleurodeles waltl</name>
    <name type="common">Iberian ribbed newt</name>
    <dbReference type="NCBI Taxonomy" id="8319"/>
    <lineage>
        <taxon>Eukaryota</taxon>
        <taxon>Metazoa</taxon>
        <taxon>Chordata</taxon>
        <taxon>Craniata</taxon>
        <taxon>Vertebrata</taxon>
        <taxon>Euteleostomi</taxon>
        <taxon>Amphibia</taxon>
        <taxon>Batrachia</taxon>
        <taxon>Caudata</taxon>
        <taxon>Salamandroidea</taxon>
        <taxon>Salamandridae</taxon>
        <taxon>Pleurodelinae</taxon>
        <taxon>Pleurodeles</taxon>
    </lineage>
</organism>
<reference evidence="1" key="1">
    <citation type="journal article" date="2022" name="bioRxiv">
        <title>Sequencing and chromosome-scale assembly of the giantPleurodeles waltlgenome.</title>
        <authorList>
            <person name="Brown T."/>
            <person name="Elewa A."/>
            <person name="Iarovenko S."/>
            <person name="Subramanian E."/>
            <person name="Araus A.J."/>
            <person name="Petzold A."/>
            <person name="Susuki M."/>
            <person name="Suzuki K.-i.T."/>
            <person name="Hayashi T."/>
            <person name="Toyoda A."/>
            <person name="Oliveira C."/>
            <person name="Osipova E."/>
            <person name="Leigh N.D."/>
            <person name="Simon A."/>
            <person name="Yun M.H."/>
        </authorList>
    </citation>
    <scope>NUCLEOTIDE SEQUENCE</scope>
    <source>
        <strain evidence="1">20211129_DDA</strain>
        <tissue evidence="1">Liver</tissue>
    </source>
</reference>
<keyword evidence="2" id="KW-1185">Reference proteome</keyword>
<dbReference type="EMBL" id="JANPWB010000001">
    <property type="protein sequence ID" value="KAJ1217473.1"/>
    <property type="molecule type" value="Genomic_DNA"/>
</dbReference>
<sequence>MSWDYSGTQQIPHMMEELLDTSGGHEKDDTKLEITLPSLALIYETIMVQHKQTQGDSKKVRVATKQLQVAVSKIAKSCSEIGERIAAIETRAEVLETDLGAVTQQAAMHDTQLIDIQWTIEDFENRQPHNNLRILGIEEGIEGHDARVYIIRLFKAAFPEQAGWDWEKEIQRAHRFLLYLKKQMMTGGAG</sequence>